<dbReference type="Pfam" id="PF04069">
    <property type="entry name" value="OpuAC"/>
    <property type="match status" value="1"/>
</dbReference>
<dbReference type="AlphaFoldDB" id="A0A939KR93"/>
<evidence type="ECO:0000259" key="2">
    <source>
        <dbReference type="Pfam" id="PF04069"/>
    </source>
</evidence>
<dbReference type="GO" id="GO:0042597">
    <property type="term" value="C:periplasmic space"/>
    <property type="evidence" value="ECO:0007669"/>
    <property type="project" value="InterPro"/>
</dbReference>
<evidence type="ECO:0000313" key="4">
    <source>
        <dbReference type="Proteomes" id="UP000664073"/>
    </source>
</evidence>
<dbReference type="Proteomes" id="UP000664073">
    <property type="component" value="Unassembled WGS sequence"/>
</dbReference>
<feature type="domain" description="ABC-type glycine betaine transport system substrate-binding" evidence="2">
    <location>
        <begin position="34"/>
        <end position="282"/>
    </location>
</feature>
<dbReference type="InterPro" id="IPR017783">
    <property type="entry name" value="ABC_choline_sub-bd"/>
</dbReference>
<comment type="caution">
    <text evidence="3">The sequence shown here is derived from an EMBL/GenBank/DDBJ whole genome shotgun (WGS) entry which is preliminary data.</text>
</comment>
<gene>
    <name evidence="3" type="primary">choX</name>
    <name evidence="3" type="ORF">J2D77_15675</name>
</gene>
<dbReference type="GO" id="GO:0015871">
    <property type="term" value="P:choline transport"/>
    <property type="evidence" value="ECO:0007669"/>
    <property type="project" value="InterPro"/>
</dbReference>
<organism evidence="3 4">
    <name type="scientific">Acetobacter garciniae</name>
    <dbReference type="NCBI Taxonomy" id="2817435"/>
    <lineage>
        <taxon>Bacteria</taxon>
        <taxon>Pseudomonadati</taxon>
        <taxon>Pseudomonadota</taxon>
        <taxon>Alphaproteobacteria</taxon>
        <taxon>Acetobacterales</taxon>
        <taxon>Acetobacteraceae</taxon>
        <taxon>Acetobacter</taxon>
    </lineage>
</organism>
<dbReference type="GO" id="GO:0043190">
    <property type="term" value="C:ATP-binding cassette (ABC) transporter complex"/>
    <property type="evidence" value="ECO:0007669"/>
    <property type="project" value="InterPro"/>
</dbReference>
<dbReference type="Gene3D" id="3.40.190.100">
    <property type="entry name" value="Glycine betaine-binding periplasmic protein, domain 2"/>
    <property type="match status" value="1"/>
</dbReference>
<reference evidence="3" key="1">
    <citation type="submission" date="2021-03" db="EMBL/GenBank/DDBJ databases">
        <title>The complete genome sequence of Acetobacter sp. TBRC 12339.</title>
        <authorList>
            <person name="Charoenyingcharoen P."/>
            <person name="Yukphan P."/>
        </authorList>
    </citation>
    <scope>NUCLEOTIDE SEQUENCE</scope>
    <source>
        <strain evidence="3">TBRC 12339</strain>
    </source>
</reference>
<feature type="chain" id="PRO_5037229729" evidence="1">
    <location>
        <begin position="24"/>
        <end position="314"/>
    </location>
</feature>
<proteinExistence type="predicted"/>
<dbReference type="GO" id="GO:0033265">
    <property type="term" value="F:choline binding"/>
    <property type="evidence" value="ECO:0007669"/>
    <property type="project" value="InterPro"/>
</dbReference>
<keyword evidence="1" id="KW-0732">Signal</keyword>
<name>A0A939KR93_9PROT</name>
<accession>A0A939KR93</accession>
<dbReference type="GO" id="GO:0022857">
    <property type="term" value="F:transmembrane transporter activity"/>
    <property type="evidence" value="ECO:0007669"/>
    <property type="project" value="InterPro"/>
</dbReference>
<dbReference type="RefSeq" id="WP_207847364.1">
    <property type="nucleotide sequence ID" value="NZ_JAFVMH010000012.1"/>
</dbReference>
<dbReference type="CDD" id="cd13640">
    <property type="entry name" value="PBP2_ChoX"/>
    <property type="match status" value="1"/>
</dbReference>
<dbReference type="SUPFAM" id="SSF53850">
    <property type="entry name" value="Periplasmic binding protein-like II"/>
    <property type="match status" value="1"/>
</dbReference>
<dbReference type="NCBIfam" id="TIGR03414">
    <property type="entry name" value="ABC_choline_bnd"/>
    <property type="match status" value="1"/>
</dbReference>
<keyword evidence="4" id="KW-1185">Reference proteome</keyword>
<dbReference type="Gene3D" id="3.40.190.10">
    <property type="entry name" value="Periplasmic binding protein-like II"/>
    <property type="match status" value="1"/>
</dbReference>
<evidence type="ECO:0000256" key="1">
    <source>
        <dbReference type="SAM" id="SignalP"/>
    </source>
</evidence>
<dbReference type="EMBL" id="JAFVMH010000012">
    <property type="protein sequence ID" value="MBO1326589.1"/>
    <property type="molecule type" value="Genomic_DNA"/>
</dbReference>
<dbReference type="InterPro" id="IPR007210">
    <property type="entry name" value="ABC_Gly_betaine_transp_sub-bd"/>
</dbReference>
<sequence>MKKHLFAASALLASALCALPAQAADPDPASCQLVRMGDAGWTDATAVTNLTANILQGMGYKTKTPMVALSVAYLSQQIKQLDVFMSDWEPSAASVVGPYLQKGAVERLTTNLSGAHYTLAVPDYVAAAGLRDFKDIAGWADKLHSTIYGIEPGNDGNRLILGMVQHNDFGLGKFKVNESSEQGMLSQVARAIAAQQPIVFLAWEPHPMNMHFHITYLTGGDKVFGASASVTTIVRNGYAQECPNVGRLLKQLVFTVPAENEMMQAISENHVPAPEATKQWLKAHPEALDKWLAGVVTTDGAPALPAVRAFLGLQ</sequence>
<feature type="signal peptide" evidence="1">
    <location>
        <begin position="1"/>
        <end position="23"/>
    </location>
</feature>
<protein>
    <submittedName>
        <fullName evidence="3">Choline ABC transporter substrate-binding protein</fullName>
    </submittedName>
</protein>
<evidence type="ECO:0000313" key="3">
    <source>
        <dbReference type="EMBL" id="MBO1326589.1"/>
    </source>
</evidence>